<protein>
    <submittedName>
        <fullName evidence="1">Uncharacterized protein</fullName>
    </submittedName>
</protein>
<accession>F2Z8M2</accession>
<reference evidence="1" key="1">
    <citation type="journal article" date="1994" name="J. Antibiot.">
        <title>Isolation and characterization of linear plasmids from lankacidin-producing Streptomyces species.</title>
        <authorList>
            <person name="Kinashi H."/>
            <person name="Mori E."/>
            <person name="Hatani A."/>
            <person name="Nimi O."/>
        </authorList>
    </citation>
    <scope>NUCLEOTIDE SEQUENCE</scope>
    <source>
        <strain evidence="1">7434AN4</strain>
        <plasmid evidence="1">pSLA2-M</plasmid>
    </source>
</reference>
<proteinExistence type="predicted"/>
<dbReference type="AlphaFoldDB" id="F2Z8M2"/>
<organism evidence="1">
    <name type="scientific">Streptomyces rochei</name>
    <name type="common">Streptomyces parvullus</name>
    <dbReference type="NCBI Taxonomy" id="1928"/>
    <lineage>
        <taxon>Bacteria</taxon>
        <taxon>Bacillati</taxon>
        <taxon>Actinomycetota</taxon>
        <taxon>Actinomycetes</taxon>
        <taxon>Kitasatosporales</taxon>
        <taxon>Streptomycetaceae</taxon>
        <taxon>Streptomyces</taxon>
        <taxon>Streptomyces rochei group</taxon>
    </lineage>
</organism>
<keyword evidence="1" id="KW-0614">Plasmid</keyword>
<evidence type="ECO:0000313" key="1">
    <source>
        <dbReference type="EMBL" id="BAK19802.1"/>
    </source>
</evidence>
<name>F2Z8M2_STRRO</name>
<sequence length="250" mass="27221">MSTSDAPEPLLEFTRRASLAVSQVNPQINPLATALETFGRALAGQAAALNTVIEAQQRQLGQQWAERIGQTLARALPSVQVDIDRALEALARFVAGQAEVLRHAEFTLDTSGLDHAFQDLEAWRSLDSGQRTAAARLLDGSYRRADRGQAEEVPDELVAELEETARDFARTQSGLLSPERQRQLFVYFCGLLVLVALLQASFTSDAADAVIDKTISFSPAAVLAMAAAGKAWDLFAPRRPEDNDGREDED</sequence>
<geneLocation type="plasmid" evidence="1">
    <name>pSLA2-M</name>
</geneLocation>
<gene>
    <name evidence="1" type="primary">pSLA2-M.08</name>
</gene>
<dbReference type="EMBL" id="AB597522">
    <property type="protein sequence ID" value="BAK19802.1"/>
    <property type="molecule type" value="Genomic_DNA"/>
</dbReference>
<reference evidence="1" key="2">
    <citation type="journal article" date="2011" name="Biosci. Biotechnol. Biochem.">
        <title>pSLA2-M of Streptomyces rochei is a composite linear plasmid characterized by self-defense genes and homology with pSLA2-L.</title>
        <authorList>
            <person name="Yang Y."/>
            <person name="Kurokawa T."/>
            <person name="Takahama Y."/>
            <person name="Nindita Y."/>
            <person name="Mochizuki S."/>
            <person name="Arakawa K."/>
            <person name="Endo S."/>
            <person name="Kinashi H."/>
        </authorList>
    </citation>
    <scope>NUCLEOTIDE SEQUENCE</scope>
    <source>
        <strain evidence="1">7434AN4</strain>
        <plasmid evidence="1">pSLA2-M</plasmid>
    </source>
</reference>